<dbReference type="PANTHER" id="PTHR30238">
    <property type="entry name" value="MEMBRANE BOUND PREDICTED REDOX MODULATOR"/>
    <property type="match status" value="1"/>
</dbReference>
<dbReference type="AlphaFoldDB" id="A0A259TY21"/>
<dbReference type="Pfam" id="PF03741">
    <property type="entry name" value="TerC"/>
    <property type="match status" value="1"/>
</dbReference>
<comment type="caution">
    <text evidence="8">The sequence shown here is derived from an EMBL/GenBank/DDBJ whole genome shotgun (WGS) entry which is preliminary data.</text>
</comment>
<keyword evidence="9" id="KW-1185">Reference proteome</keyword>
<feature type="transmembrane region" description="Helical" evidence="7">
    <location>
        <begin position="110"/>
        <end position="131"/>
    </location>
</feature>
<feature type="transmembrane region" description="Helical" evidence="7">
    <location>
        <begin position="291"/>
        <end position="311"/>
    </location>
</feature>
<feature type="transmembrane region" description="Helical" evidence="7">
    <location>
        <begin position="137"/>
        <end position="155"/>
    </location>
</feature>
<protein>
    <recommendedName>
        <fullName evidence="10">Tellurium resistance protein TerC</fullName>
    </recommendedName>
</protein>
<dbReference type="RefSeq" id="WP_094547114.1">
    <property type="nucleotide sequence ID" value="NZ_MQWB01000001.1"/>
</dbReference>
<dbReference type="PANTHER" id="PTHR30238:SF0">
    <property type="entry name" value="THYLAKOID MEMBRANE PROTEIN TERC, CHLOROPLASTIC"/>
    <property type="match status" value="1"/>
</dbReference>
<keyword evidence="5 7" id="KW-0472">Membrane</keyword>
<reference evidence="8 9" key="1">
    <citation type="submission" date="2016-11" db="EMBL/GenBank/DDBJ databases">
        <title>Study of marine rhodopsin-containing bacteria.</title>
        <authorList>
            <person name="Yoshizawa S."/>
            <person name="Kumagai Y."/>
            <person name="Kogure K."/>
        </authorList>
    </citation>
    <scope>NUCLEOTIDE SEQUENCE [LARGE SCALE GENOMIC DNA]</scope>
    <source>
        <strain evidence="8 9">SG-29</strain>
    </source>
</reference>
<feature type="transmembrane region" description="Helical" evidence="7">
    <location>
        <begin position="78"/>
        <end position="98"/>
    </location>
</feature>
<name>A0A259TY21_9BACT</name>
<evidence type="ECO:0008006" key="10">
    <source>
        <dbReference type="Google" id="ProtNLM"/>
    </source>
</evidence>
<evidence type="ECO:0000256" key="4">
    <source>
        <dbReference type="ARBA" id="ARBA00022989"/>
    </source>
</evidence>
<evidence type="ECO:0000256" key="7">
    <source>
        <dbReference type="SAM" id="Phobius"/>
    </source>
</evidence>
<accession>A0A259TY21</accession>
<evidence type="ECO:0000256" key="2">
    <source>
        <dbReference type="ARBA" id="ARBA00007511"/>
    </source>
</evidence>
<feature type="region of interest" description="Disordered" evidence="6">
    <location>
        <begin position="318"/>
        <end position="349"/>
    </location>
</feature>
<gene>
    <name evidence="8" type="ORF">BSZ36_06475</name>
</gene>
<evidence type="ECO:0000256" key="6">
    <source>
        <dbReference type="SAM" id="MobiDB-lite"/>
    </source>
</evidence>
<keyword evidence="3 7" id="KW-0812">Transmembrane</keyword>
<feature type="transmembrane region" description="Helical" evidence="7">
    <location>
        <begin position="230"/>
        <end position="250"/>
    </location>
</feature>
<organism evidence="8 9">
    <name type="scientific">Rubricoccus marinus</name>
    <dbReference type="NCBI Taxonomy" id="716817"/>
    <lineage>
        <taxon>Bacteria</taxon>
        <taxon>Pseudomonadati</taxon>
        <taxon>Rhodothermota</taxon>
        <taxon>Rhodothermia</taxon>
        <taxon>Rhodothermales</taxon>
        <taxon>Rubricoccaceae</taxon>
        <taxon>Rubricoccus</taxon>
    </lineage>
</organism>
<dbReference type="InterPro" id="IPR022369">
    <property type="entry name" value="Integral_membrane_TerC_rswitch"/>
</dbReference>
<feature type="transmembrane region" description="Helical" evidence="7">
    <location>
        <begin position="200"/>
        <end position="224"/>
    </location>
</feature>
<dbReference type="FunCoup" id="A0A259TY21">
    <property type="interactions" value="238"/>
</dbReference>
<comment type="subcellular location">
    <subcellularLocation>
        <location evidence="1">Membrane</location>
        <topology evidence="1">Multi-pass membrane protein</topology>
    </subcellularLocation>
</comment>
<feature type="transmembrane region" description="Helical" evidence="7">
    <location>
        <begin position="12"/>
        <end position="32"/>
    </location>
</feature>
<dbReference type="GO" id="GO:0016020">
    <property type="term" value="C:membrane"/>
    <property type="evidence" value="ECO:0007669"/>
    <property type="project" value="UniProtKB-SubCell"/>
</dbReference>
<dbReference type="InterPro" id="IPR005496">
    <property type="entry name" value="Integral_membrane_TerC"/>
</dbReference>
<evidence type="ECO:0000313" key="8">
    <source>
        <dbReference type="EMBL" id="OZC02649.1"/>
    </source>
</evidence>
<dbReference type="OrthoDB" id="9783692at2"/>
<dbReference type="EMBL" id="MQWB01000001">
    <property type="protein sequence ID" value="OZC02649.1"/>
    <property type="molecule type" value="Genomic_DNA"/>
</dbReference>
<evidence type="ECO:0000256" key="5">
    <source>
        <dbReference type="ARBA" id="ARBA00023136"/>
    </source>
</evidence>
<dbReference type="InParanoid" id="A0A259TY21"/>
<evidence type="ECO:0000256" key="3">
    <source>
        <dbReference type="ARBA" id="ARBA00022692"/>
    </source>
</evidence>
<dbReference type="NCBIfam" id="TIGR03718">
    <property type="entry name" value="R_switched_Alx"/>
    <property type="match status" value="1"/>
</dbReference>
<evidence type="ECO:0000313" key="9">
    <source>
        <dbReference type="Proteomes" id="UP000216446"/>
    </source>
</evidence>
<sequence length="349" mass="38396">MTDPLHLDVPTWAWIALNGYVVALLLLDLLVFNKKAHKIEWREAARLSAFFVAAALAVNAVIWWQFGPTPGLTFLTGYLVELSLSVDNLFVIAVLFGYFGVPAQYQHRVLFWGIFGAILMRAAMILLGVALIERFEWVLYVFGAFLILTGARMFFESEGGDDVSGNPILKVLRRVLPVTKSYHEEHFFVRHAGKLFVTPLFLVLVMIELTDVVFAVDSIPAILGVTTDPFLAYGSNILAVTGLRALYFLLAGVIERVRYLHYGLGAVLVFIGLKMLSAEWLHGYGLEVPEWLSLSVIVVCIGSASLFSWLADRRERALLPPPGAPEPGGDHAPTAGREAPASISGNVKA</sequence>
<proteinExistence type="inferred from homology"/>
<feature type="transmembrane region" description="Helical" evidence="7">
    <location>
        <begin position="44"/>
        <end position="66"/>
    </location>
</feature>
<comment type="similarity">
    <text evidence="2">Belongs to the TerC family.</text>
</comment>
<feature type="transmembrane region" description="Helical" evidence="7">
    <location>
        <begin position="262"/>
        <end position="285"/>
    </location>
</feature>
<evidence type="ECO:0000256" key="1">
    <source>
        <dbReference type="ARBA" id="ARBA00004141"/>
    </source>
</evidence>
<keyword evidence="4 7" id="KW-1133">Transmembrane helix</keyword>
<dbReference type="Proteomes" id="UP000216446">
    <property type="component" value="Unassembled WGS sequence"/>
</dbReference>